<dbReference type="Gene3D" id="2.60.40.10">
    <property type="entry name" value="Immunoglobulins"/>
    <property type="match status" value="2"/>
</dbReference>
<dbReference type="InterPro" id="IPR036116">
    <property type="entry name" value="FN3_sf"/>
</dbReference>
<keyword evidence="9" id="KW-0325">Glycoprotein</keyword>
<keyword evidence="16" id="KW-1185">Reference proteome</keyword>
<proteinExistence type="inferred from homology"/>
<dbReference type="InterPro" id="IPR048648">
    <property type="entry name" value="CRLF2-like_D2"/>
</dbReference>
<dbReference type="GO" id="GO:0004896">
    <property type="term" value="F:cytokine receptor activity"/>
    <property type="evidence" value="ECO:0007669"/>
    <property type="project" value="TreeGrafter"/>
</dbReference>
<dbReference type="Pfam" id="PF21605">
    <property type="entry name" value="CRLF2-like_D2"/>
    <property type="match status" value="1"/>
</dbReference>
<dbReference type="GeneID" id="113931197"/>
<evidence type="ECO:0000256" key="6">
    <source>
        <dbReference type="ARBA" id="ARBA00023136"/>
    </source>
</evidence>
<comment type="similarity">
    <text evidence="2">Belongs to the type I cytokine receptor family. Type 5 subfamily.</text>
</comment>
<keyword evidence="7" id="KW-1015">Disulfide bond</keyword>
<sequence>MHHFKVYDPVDFSAFLMSKHYLSLNMFIFGLQGGSVGHEGTDLLLTLSCLSASMGTVFLPWASAALFLLVVVSILGDWALEGALQLQIINFNFEVVQVTWNASKFSGTNLTFLYKLSSDKTSSQCSNYILQQSHTAGCLLEAKKDEILCFSIKNETHLLLTKCQWISAYLKPSSPKDLNFQWHQEAITVTCSDLPYKRLLYEIQYKSMFDTEWQSKEGETCNVTTDGLDAEKCYFFRARVKTMESSYGPDTYPSDWSEVTHQQRGELRDSCQEKKLFPKFILISGTVALLTVFLLLLSLWKVWRVKKVLMPIVPDPKFTFPGLFESHQGNFQEWIKDTQNVAHLNKMEGAEQECVLEEVLVVHLVKNEAETPIMMTTPLCPQTEEEEASRDPSQFPCRPLQGGEVVSLGGFTFVMSDNSYIML</sequence>
<dbReference type="KEGG" id="zca:113931197"/>
<feature type="transmembrane region" description="Helical" evidence="13">
    <location>
        <begin position="280"/>
        <end position="303"/>
    </location>
</feature>
<evidence type="ECO:0000256" key="7">
    <source>
        <dbReference type="ARBA" id="ARBA00023157"/>
    </source>
</evidence>
<dbReference type="CTD" id="64109"/>
<dbReference type="Proteomes" id="UP000515165">
    <property type="component" value="Chromosome X"/>
</dbReference>
<evidence type="ECO:0000256" key="11">
    <source>
        <dbReference type="ARBA" id="ARBA00068087"/>
    </source>
</evidence>
<feature type="transmembrane region" description="Helical" evidence="13">
    <location>
        <begin position="21"/>
        <end position="38"/>
    </location>
</feature>
<dbReference type="RefSeq" id="XP_027464756.2">
    <property type="nucleotide sequence ID" value="XM_027608955.2"/>
</dbReference>
<keyword evidence="5 13" id="KW-1133">Transmembrane helix</keyword>
<dbReference type="FunFam" id="2.60.40.10:FF:002401">
    <property type="entry name" value="Cytokine receptor like factor 2"/>
    <property type="match status" value="1"/>
</dbReference>
<dbReference type="CDD" id="cd00063">
    <property type="entry name" value="FN3"/>
    <property type="match status" value="1"/>
</dbReference>
<keyword evidence="6 13" id="KW-0472">Membrane</keyword>
<evidence type="ECO:0000256" key="2">
    <source>
        <dbReference type="ARBA" id="ARBA00008159"/>
    </source>
</evidence>
<evidence type="ECO:0000256" key="3">
    <source>
        <dbReference type="ARBA" id="ARBA00022692"/>
    </source>
</evidence>
<keyword evidence="8" id="KW-0675">Receptor</keyword>
<dbReference type="PANTHER" id="PTHR23037">
    <property type="entry name" value="CYTOKINE RECEPTOR"/>
    <property type="match status" value="1"/>
</dbReference>
<keyword evidence="3 13" id="KW-0812">Transmembrane</keyword>
<feature type="domain" description="Cytokine receptor-like factor 2-like" evidence="15">
    <location>
        <begin position="86"/>
        <end position="161"/>
    </location>
</feature>
<dbReference type="OrthoDB" id="8803253at2759"/>
<evidence type="ECO:0000256" key="5">
    <source>
        <dbReference type="ARBA" id="ARBA00022989"/>
    </source>
</evidence>
<comment type="subcellular location">
    <subcellularLocation>
        <location evidence="1">Membrane</location>
        <topology evidence="1">Single-pass type I membrane protein</topology>
    </subcellularLocation>
</comment>
<evidence type="ECO:0000313" key="16">
    <source>
        <dbReference type="Proteomes" id="UP000515165"/>
    </source>
</evidence>
<protein>
    <recommendedName>
        <fullName evidence="11">Cytokine receptor-like factor 2</fullName>
    </recommendedName>
    <alternativeName>
        <fullName evidence="12">Thymic stromal lymphopoietin protein receptor</fullName>
    </alternativeName>
</protein>
<gene>
    <name evidence="17" type="primary">CRLF2</name>
</gene>
<dbReference type="GO" id="GO:0009897">
    <property type="term" value="C:external side of plasma membrane"/>
    <property type="evidence" value="ECO:0007669"/>
    <property type="project" value="TreeGrafter"/>
</dbReference>
<evidence type="ECO:0000259" key="14">
    <source>
        <dbReference type="Pfam" id="PF21605"/>
    </source>
</evidence>
<dbReference type="InterPro" id="IPR053856">
    <property type="entry name" value="TSLPR_D1"/>
</dbReference>
<evidence type="ECO:0000256" key="1">
    <source>
        <dbReference type="ARBA" id="ARBA00004479"/>
    </source>
</evidence>
<dbReference type="PANTHER" id="PTHR23037:SF35">
    <property type="entry name" value="FIBRONECTIN TYPE-III DOMAIN-CONTAINING PROTEIN"/>
    <property type="match status" value="1"/>
</dbReference>
<evidence type="ECO:0000259" key="15">
    <source>
        <dbReference type="Pfam" id="PF22012"/>
    </source>
</evidence>
<evidence type="ECO:0000313" key="17">
    <source>
        <dbReference type="RefSeq" id="XP_027464756.2"/>
    </source>
</evidence>
<dbReference type="InterPro" id="IPR003961">
    <property type="entry name" value="FN3_dom"/>
</dbReference>
<keyword evidence="4" id="KW-0732">Signal</keyword>
<evidence type="ECO:0000256" key="4">
    <source>
        <dbReference type="ARBA" id="ARBA00022729"/>
    </source>
</evidence>
<dbReference type="InterPro" id="IPR013783">
    <property type="entry name" value="Ig-like_fold"/>
</dbReference>
<evidence type="ECO:0000256" key="10">
    <source>
        <dbReference type="ARBA" id="ARBA00058201"/>
    </source>
</evidence>
<evidence type="ECO:0000256" key="13">
    <source>
        <dbReference type="SAM" id="Phobius"/>
    </source>
</evidence>
<reference evidence="17" key="1">
    <citation type="submission" date="2025-08" db="UniProtKB">
        <authorList>
            <consortium name="RefSeq"/>
        </authorList>
    </citation>
    <scope>IDENTIFICATION</scope>
    <source>
        <tissue evidence="17">Blood</tissue>
    </source>
</reference>
<dbReference type="AlphaFoldDB" id="A0A6J2E964"/>
<dbReference type="FunFam" id="2.60.40.10:FF:001547">
    <property type="entry name" value="Cytokine receptor-like factor 2"/>
    <property type="match status" value="1"/>
</dbReference>
<organism evidence="16 17">
    <name type="scientific">Zalophus californianus</name>
    <name type="common">California sealion</name>
    <dbReference type="NCBI Taxonomy" id="9704"/>
    <lineage>
        <taxon>Eukaryota</taxon>
        <taxon>Metazoa</taxon>
        <taxon>Chordata</taxon>
        <taxon>Craniata</taxon>
        <taxon>Vertebrata</taxon>
        <taxon>Euteleostomi</taxon>
        <taxon>Mammalia</taxon>
        <taxon>Eutheria</taxon>
        <taxon>Laurasiatheria</taxon>
        <taxon>Carnivora</taxon>
        <taxon>Caniformia</taxon>
        <taxon>Pinnipedia</taxon>
        <taxon>Otariidae</taxon>
        <taxon>Zalophus</taxon>
    </lineage>
</organism>
<evidence type="ECO:0000256" key="12">
    <source>
        <dbReference type="ARBA" id="ARBA00077227"/>
    </source>
</evidence>
<evidence type="ECO:0000256" key="9">
    <source>
        <dbReference type="ARBA" id="ARBA00023180"/>
    </source>
</evidence>
<dbReference type="SUPFAM" id="SSF49265">
    <property type="entry name" value="Fibronectin type III"/>
    <property type="match status" value="2"/>
</dbReference>
<accession>A0A6J2E964</accession>
<comment type="function">
    <text evidence="10">Receptor for thymic stromal lymphopoietin (TSLP). Forms a functional complex with TSLP and IL7R which is capable of stimulating cell proliferation through activation of STAT3 and STAT5. Also activates JAK2. Implicated in the development of the hematopoietic system.</text>
</comment>
<feature type="transmembrane region" description="Helical" evidence="13">
    <location>
        <begin position="58"/>
        <end position="80"/>
    </location>
</feature>
<evidence type="ECO:0000256" key="8">
    <source>
        <dbReference type="ARBA" id="ARBA00023170"/>
    </source>
</evidence>
<dbReference type="Pfam" id="PF22012">
    <property type="entry name" value="TSLPR_D1"/>
    <property type="match status" value="1"/>
</dbReference>
<name>A0A6J2E964_ZALCA</name>
<feature type="domain" description="Cytokine receptor-like factor 2-like D2" evidence="14">
    <location>
        <begin position="172"/>
        <end position="265"/>
    </location>
</feature>